<gene>
    <name evidence="3" type="ORF">Z042_21635</name>
</gene>
<keyword evidence="1" id="KW-0732">Signal</keyword>
<dbReference type="Pfam" id="PF03067">
    <property type="entry name" value="LPMO_10"/>
    <property type="match status" value="1"/>
</dbReference>
<evidence type="ECO:0000259" key="2">
    <source>
        <dbReference type="Pfam" id="PF03067"/>
    </source>
</evidence>
<dbReference type="Gene3D" id="2.70.50.50">
    <property type="entry name" value="chitin-binding protein cbp21"/>
    <property type="match status" value="1"/>
</dbReference>
<proteinExistence type="predicted"/>
<reference evidence="3 4" key="2">
    <citation type="submission" date="2015-03" db="EMBL/GenBank/DDBJ databases">
        <authorList>
            <person name="Chan K.-G."/>
        </authorList>
    </citation>
    <scope>NUCLEOTIDE SEQUENCE [LARGE SCALE GENOMIC DNA]</scope>
    <source>
        <strain evidence="3 4">RB-25</strain>
    </source>
</reference>
<reference evidence="3 4" key="1">
    <citation type="submission" date="2014-01" db="EMBL/GenBank/DDBJ databases">
        <title>Isolation of Serratia multitudinisentens RB-25 from Ex-Landfill site.</title>
        <authorList>
            <person name="Robson E.H.J."/>
        </authorList>
    </citation>
    <scope>NUCLEOTIDE SEQUENCE [LARGE SCALE GENOMIC DNA]</scope>
    <source>
        <strain evidence="3 4">RB-25</strain>
    </source>
</reference>
<dbReference type="eggNOG" id="COG3397">
    <property type="taxonomic scope" value="Bacteria"/>
</dbReference>
<dbReference type="EMBL" id="CP007044">
    <property type="protein sequence ID" value="AHG21921.2"/>
    <property type="molecule type" value="Genomic_DNA"/>
</dbReference>
<keyword evidence="4" id="KW-1185">Reference proteome</keyword>
<evidence type="ECO:0000256" key="1">
    <source>
        <dbReference type="ARBA" id="ARBA00022729"/>
    </source>
</evidence>
<dbReference type="STRING" id="1441930.Z042_21635"/>
<dbReference type="OrthoDB" id="3675244at2"/>
<dbReference type="SUPFAM" id="SSF81296">
    <property type="entry name" value="E set domains"/>
    <property type="match status" value="1"/>
</dbReference>
<dbReference type="PANTHER" id="PTHR34823:SF1">
    <property type="entry name" value="CHITIN-BINDING TYPE-4 DOMAIN-CONTAINING PROTEIN"/>
    <property type="match status" value="1"/>
</dbReference>
<feature type="domain" description="Chitin-binding type-4" evidence="2">
    <location>
        <begin position="16"/>
        <end position="202"/>
    </location>
</feature>
<sequence length="213" mass="24410">MSNIISEQKDQSMLRHGHVSSPKSRAYLAWEQGLIDSGMLNQREAGKFFPAVKRGQNDPFAPNDIVNALPPRDGEIASANQGNGHVLDEPGTHWAKHDVESNQLLRISWHYTAVHTTRRWNYFITRPDWNPNMPLSRAQFEDKPFYQVQLTEQPYWEYNAELTPPNPTEHDVMLPERSGYHVMLAVWEVANTGNAFYQVIDLNFINSCGCDSK</sequence>
<organism evidence="3 4">
    <name type="scientific">Chania multitudinisentens RB-25</name>
    <dbReference type="NCBI Taxonomy" id="1441930"/>
    <lineage>
        <taxon>Bacteria</taxon>
        <taxon>Pseudomonadati</taxon>
        <taxon>Pseudomonadota</taxon>
        <taxon>Gammaproteobacteria</taxon>
        <taxon>Enterobacterales</taxon>
        <taxon>Yersiniaceae</taxon>
        <taxon>Chania</taxon>
    </lineage>
</organism>
<dbReference type="PANTHER" id="PTHR34823">
    <property type="entry name" value="GLCNAC-BINDING PROTEIN A"/>
    <property type="match status" value="1"/>
</dbReference>
<dbReference type="RefSeq" id="WP_037406180.1">
    <property type="nucleotide sequence ID" value="NZ_CP007044.2"/>
</dbReference>
<dbReference type="Proteomes" id="UP000019030">
    <property type="component" value="Chromosome"/>
</dbReference>
<name>W0LDY6_9GAMM</name>
<evidence type="ECO:0000313" key="3">
    <source>
        <dbReference type="EMBL" id="AHG21921.2"/>
    </source>
</evidence>
<dbReference type="HOGENOM" id="CLU_047929_1_0_6"/>
<evidence type="ECO:0000313" key="4">
    <source>
        <dbReference type="Proteomes" id="UP000019030"/>
    </source>
</evidence>
<dbReference type="KEGG" id="sfo:Z042_21635"/>
<dbReference type="InterPro" id="IPR014756">
    <property type="entry name" value="Ig_E-set"/>
</dbReference>
<dbReference type="AlphaFoldDB" id="W0LDY6"/>
<protein>
    <submittedName>
        <fullName evidence="3">Chitin-binding protein</fullName>
    </submittedName>
</protein>
<accession>W0LDY6</accession>
<dbReference type="InterPro" id="IPR004302">
    <property type="entry name" value="Cellulose/chitin-bd_N"/>
</dbReference>
<dbReference type="CDD" id="cd21177">
    <property type="entry name" value="LPMO_AA10"/>
    <property type="match status" value="1"/>
</dbReference>
<dbReference type="InterPro" id="IPR051024">
    <property type="entry name" value="GlcNAc_Chitin_IntDeg"/>
</dbReference>